<keyword evidence="6" id="KW-1185">Reference proteome</keyword>
<dbReference type="GO" id="GO:0008652">
    <property type="term" value="P:amino acid biosynthetic process"/>
    <property type="evidence" value="ECO:0007669"/>
    <property type="project" value="UniProtKB-KW"/>
</dbReference>
<evidence type="ECO:0000259" key="3">
    <source>
        <dbReference type="Pfam" id="PF01959"/>
    </source>
</evidence>
<keyword evidence="1" id="KW-0028">Amino-acid biosynthesis</keyword>
<dbReference type="InterPro" id="IPR030960">
    <property type="entry name" value="DHQS/DOIS_N"/>
</dbReference>
<organism evidence="5 6">
    <name type="scientific">Volvox africanus</name>
    <dbReference type="NCBI Taxonomy" id="51714"/>
    <lineage>
        <taxon>Eukaryota</taxon>
        <taxon>Viridiplantae</taxon>
        <taxon>Chlorophyta</taxon>
        <taxon>core chlorophytes</taxon>
        <taxon>Chlorophyceae</taxon>
        <taxon>CS clade</taxon>
        <taxon>Chlamydomonadales</taxon>
        <taxon>Volvocaceae</taxon>
        <taxon>Volvox</taxon>
    </lineage>
</organism>
<dbReference type="AlphaFoldDB" id="A0A8J4EST2"/>
<dbReference type="InterPro" id="IPR056179">
    <property type="entry name" value="DHQS_C"/>
</dbReference>
<sequence>MASLGDRRVPTARRALFQLATNHRTLVPRPCIIRFENKIQLSGIVGASSKLVWLQTSDKAAFTVALESGGVSAFVFGPDTAQRALASAWSALGRFVSLNLDNHGILSEAVTGRVVGEVVAVDGPEAARNLEARLQQRRLSEATSASESSGQHQHAWSLVLDARDWKVIPAENLVALAQPPPSSPGHPFPDAGDLPALRLLAVAGSAEEARLMLEALEAGTGGVLLRSNDPVQVRNLLTYVSRRAAEESGHPDAMLHYSVAKVVGVRQLGLGDRACVDLAGLMQPGEGLLVGSFARCLALVHSECGESQYIASRPFRVNAGPVHAYVLCPDGRTRYLSELASGMEVVVADPAGRCRTAVVGRVKIERRPLVLVELATPAELEGKVDGALMEQGAGEVARHSLMLQNAETVKLVGPARGHASRAAPKPLEEGAGKVDAAVSCSGASGVDVAWCAISVSELQPGDLVNVLLQPPARHTGIAVEEFILEK</sequence>
<evidence type="ECO:0000256" key="1">
    <source>
        <dbReference type="ARBA" id="ARBA00022605"/>
    </source>
</evidence>
<dbReference type="InterPro" id="IPR002812">
    <property type="entry name" value="DHQS"/>
</dbReference>
<reference evidence="5" key="1">
    <citation type="journal article" date="2021" name="Proc. Natl. Acad. Sci. U.S.A.">
        <title>Three genomes in the algal genus Volvox reveal the fate of a haploid sex-determining region after a transition to homothallism.</title>
        <authorList>
            <person name="Yamamoto K."/>
            <person name="Hamaji T."/>
            <person name="Kawai-Toyooka H."/>
            <person name="Matsuzaki R."/>
            <person name="Takahashi F."/>
            <person name="Nishimura Y."/>
            <person name="Kawachi M."/>
            <person name="Noguchi H."/>
            <person name="Minakuchi Y."/>
            <person name="Umen J.G."/>
            <person name="Toyoda A."/>
            <person name="Nozaki H."/>
        </authorList>
    </citation>
    <scope>NUCLEOTIDE SEQUENCE</scope>
    <source>
        <strain evidence="5">NIES-3780</strain>
    </source>
</reference>
<dbReference type="PANTHER" id="PTHR33563">
    <property type="match status" value="1"/>
</dbReference>
<gene>
    <name evidence="5" type="ORF">Vafri_2610</name>
</gene>
<dbReference type="GO" id="GO:0016491">
    <property type="term" value="F:oxidoreductase activity"/>
    <property type="evidence" value="ECO:0007669"/>
    <property type="project" value="InterPro"/>
</dbReference>
<name>A0A8J4EST2_9CHLO</name>
<dbReference type="EMBL" id="BNCO01000003">
    <property type="protein sequence ID" value="GIL45346.1"/>
    <property type="molecule type" value="Genomic_DNA"/>
</dbReference>
<proteinExistence type="predicted"/>
<keyword evidence="2" id="KW-0057">Aromatic amino acid biosynthesis</keyword>
<feature type="domain" description="3-dehydroquinate synthase N-terminal" evidence="3">
    <location>
        <begin position="50"/>
        <end position="178"/>
    </location>
</feature>
<dbReference type="Proteomes" id="UP000747399">
    <property type="component" value="Unassembled WGS sequence"/>
</dbReference>
<dbReference type="GO" id="GO:0009073">
    <property type="term" value="P:aromatic amino acid family biosynthetic process"/>
    <property type="evidence" value="ECO:0007669"/>
    <property type="project" value="UniProtKB-KW"/>
</dbReference>
<dbReference type="PANTHER" id="PTHR33563:SF1">
    <property type="entry name" value="3-DEHYDROQUINATE SYNTHASE"/>
    <property type="match status" value="1"/>
</dbReference>
<dbReference type="Pfam" id="PF26558">
    <property type="entry name" value="DHQS_2nd"/>
    <property type="match status" value="2"/>
</dbReference>
<evidence type="ECO:0008006" key="7">
    <source>
        <dbReference type="Google" id="ProtNLM"/>
    </source>
</evidence>
<evidence type="ECO:0000256" key="2">
    <source>
        <dbReference type="ARBA" id="ARBA00023141"/>
    </source>
</evidence>
<comment type="caution">
    <text evidence="5">The sequence shown here is derived from an EMBL/GenBank/DDBJ whole genome shotgun (WGS) entry which is preliminary data.</text>
</comment>
<evidence type="ECO:0000313" key="5">
    <source>
        <dbReference type="EMBL" id="GIL45346.1"/>
    </source>
</evidence>
<accession>A0A8J4EST2</accession>
<evidence type="ECO:0000259" key="4">
    <source>
        <dbReference type="Pfam" id="PF26558"/>
    </source>
</evidence>
<feature type="domain" description="3-dehydroquinate synthase N-terminal" evidence="3">
    <location>
        <begin position="198"/>
        <end position="239"/>
    </location>
</feature>
<feature type="domain" description="3-dehydroquinate synthase C-terminal" evidence="4">
    <location>
        <begin position="260"/>
        <end position="420"/>
    </location>
</feature>
<feature type="domain" description="3-dehydroquinate synthase C-terminal" evidence="4">
    <location>
        <begin position="452"/>
        <end position="486"/>
    </location>
</feature>
<dbReference type="GO" id="GO:0003856">
    <property type="term" value="F:3-dehydroquinate synthase activity"/>
    <property type="evidence" value="ECO:0007669"/>
    <property type="project" value="InterPro"/>
</dbReference>
<evidence type="ECO:0000313" key="6">
    <source>
        <dbReference type="Proteomes" id="UP000747399"/>
    </source>
</evidence>
<protein>
    <recommendedName>
        <fullName evidence="7">3-dehydroquinate synthase</fullName>
    </recommendedName>
</protein>
<dbReference type="Pfam" id="PF01959">
    <property type="entry name" value="DHQS"/>
    <property type="match status" value="2"/>
</dbReference>